<keyword evidence="2" id="KW-1185">Reference proteome</keyword>
<organism evidence="1 2">
    <name type="scientific">Smallanthus sonchifolius</name>
    <dbReference type="NCBI Taxonomy" id="185202"/>
    <lineage>
        <taxon>Eukaryota</taxon>
        <taxon>Viridiplantae</taxon>
        <taxon>Streptophyta</taxon>
        <taxon>Embryophyta</taxon>
        <taxon>Tracheophyta</taxon>
        <taxon>Spermatophyta</taxon>
        <taxon>Magnoliopsida</taxon>
        <taxon>eudicotyledons</taxon>
        <taxon>Gunneridae</taxon>
        <taxon>Pentapetalae</taxon>
        <taxon>asterids</taxon>
        <taxon>campanulids</taxon>
        <taxon>Asterales</taxon>
        <taxon>Asteraceae</taxon>
        <taxon>Asteroideae</taxon>
        <taxon>Heliantheae alliance</taxon>
        <taxon>Millerieae</taxon>
        <taxon>Smallanthus</taxon>
    </lineage>
</organism>
<gene>
    <name evidence="1" type="ORF">L1987_75325</name>
</gene>
<reference evidence="2" key="1">
    <citation type="journal article" date="2022" name="Mol. Ecol. Resour.">
        <title>The genomes of chicory, endive, great burdock and yacon provide insights into Asteraceae palaeo-polyploidization history and plant inulin production.</title>
        <authorList>
            <person name="Fan W."/>
            <person name="Wang S."/>
            <person name="Wang H."/>
            <person name="Wang A."/>
            <person name="Jiang F."/>
            <person name="Liu H."/>
            <person name="Zhao H."/>
            <person name="Xu D."/>
            <person name="Zhang Y."/>
        </authorList>
    </citation>
    <scope>NUCLEOTIDE SEQUENCE [LARGE SCALE GENOMIC DNA]</scope>
    <source>
        <strain evidence="2">cv. Yunnan</strain>
    </source>
</reference>
<comment type="caution">
    <text evidence="1">The sequence shown here is derived from an EMBL/GenBank/DDBJ whole genome shotgun (WGS) entry which is preliminary data.</text>
</comment>
<sequence length="81" mass="8954">MVFCVSSFDTGIGQCVQTLTPPPPPPHFNASVFIFFIRSSSSSLFIMCLHQLNGLSYWATMLSNLKFGIRKYLMGFGQGPS</sequence>
<dbReference type="Proteomes" id="UP001056120">
    <property type="component" value="Linkage Group LG25"/>
</dbReference>
<accession>A0ACB9A6W0</accession>
<protein>
    <submittedName>
        <fullName evidence="1">Uncharacterized protein</fullName>
    </submittedName>
</protein>
<evidence type="ECO:0000313" key="2">
    <source>
        <dbReference type="Proteomes" id="UP001056120"/>
    </source>
</evidence>
<proteinExistence type="predicted"/>
<dbReference type="EMBL" id="CM042042">
    <property type="protein sequence ID" value="KAI3705093.1"/>
    <property type="molecule type" value="Genomic_DNA"/>
</dbReference>
<reference evidence="1 2" key="2">
    <citation type="journal article" date="2022" name="Mol. Ecol. Resour.">
        <title>The genomes of chicory, endive, great burdock and yacon provide insights into Asteraceae paleo-polyploidization history and plant inulin production.</title>
        <authorList>
            <person name="Fan W."/>
            <person name="Wang S."/>
            <person name="Wang H."/>
            <person name="Wang A."/>
            <person name="Jiang F."/>
            <person name="Liu H."/>
            <person name="Zhao H."/>
            <person name="Xu D."/>
            <person name="Zhang Y."/>
        </authorList>
    </citation>
    <scope>NUCLEOTIDE SEQUENCE [LARGE SCALE GENOMIC DNA]</scope>
    <source>
        <strain evidence="2">cv. Yunnan</strain>
        <tissue evidence="1">Leaves</tissue>
    </source>
</reference>
<name>A0ACB9A6W0_9ASTR</name>
<evidence type="ECO:0000313" key="1">
    <source>
        <dbReference type="EMBL" id="KAI3705093.1"/>
    </source>
</evidence>